<dbReference type="Proteomes" id="UP000566813">
    <property type="component" value="Unassembled WGS sequence"/>
</dbReference>
<sequence length="270" mass="29321">MLLPLADRTLCYDLVGPEDGEVVAFSHSLAADLGLWAEQVPMLLALGYRVLRLDLRGHGGSRDDSAAYTMDELADDLIAVADAAGIERFHFVGLSIGGAIGQSLALRHPERVLSLLLSDTQSESFPDAASHWGKRIEKLKAARTVEIIADETMGRWLTADYQASNPLRWAQIRATVAGCTVGGYVGCAGALADFDYTDRLHQVRVPVLVTCGSEDPRATPEESRRIAALFPDGRYVEFVGARHVPNVEQPEAFNRVLADWLAHVRESAGA</sequence>
<evidence type="ECO:0000313" key="3">
    <source>
        <dbReference type="Proteomes" id="UP000566813"/>
    </source>
</evidence>
<dbReference type="SUPFAM" id="SSF53474">
    <property type="entry name" value="alpha/beta-Hydrolases"/>
    <property type="match status" value="1"/>
</dbReference>
<keyword evidence="2" id="KW-0378">Hydrolase</keyword>
<dbReference type="Pfam" id="PF00561">
    <property type="entry name" value="Abhydrolase_1"/>
    <property type="match status" value="1"/>
</dbReference>
<keyword evidence="3" id="KW-1185">Reference proteome</keyword>
<dbReference type="GO" id="GO:0016787">
    <property type="term" value="F:hydrolase activity"/>
    <property type="evidence" value="ECO:0007669"/>
    <property type="project" value="UniProtKB-KW"/>
</dbReference>
<evidence type="ECO:0000313" key="2">
    <source>
        <dbReference type="EMBL" id="MBC2664240.1"/>
    </source>
</evidence>
<dbReference type="PANTHER" id="PTHR43798">
    <property type="entry name" value="MONOACYLGLYCEROL LIPASE"/>
    <property type="match status" value="1"/>
</dbReference>
<dbReference type="InterPro" id="IPR050266">
    <property type="entry name" value="AB_hydrolase_sf"/>
</dbReference>
<protein>
    <submittedName>
        <fullName evidence="2">Alpha/beta fold hydrolase</fullName>
    </submittedName>
</protein>
<proteinExistence type="predicted"/>
<name>A0A7X1FNT7_9SPHN</name>
<accession>A0A7X1FNT7</accession>
<dbReference type="InterPro" id="IPR000639">
    <property type="entry name" value="Epox_hydrolase-like"/>
</dbReference>
<dbReference type="Gene3D" id="3.40.50.1820">
    <property type="entry name" value="alpha/beta hydrolase"/>
    <property type="match status" value="1"/>
</dbReference>
<dbReference type="PRINTS" id="PR00412">
    <property type="entry name" value="EPOXHYDRLASE"/>
</dbReference>
<dbReference type="AlphaFoldDB" id="A0A7X1FNT7"/>
<organism evidence="2 3">
    <name type="scientific">Novosphingobium flavum</name>
    <dbReference type="NCBI Taxonomy" id="1778672"/>
    <lineage>
        <taxon>Bacteria</taxon>
        <taxon>Pseudomonadati</taxon>
        <taxon>Pseudomonadota</taxon>
        <taxon>Alphaproteobacteria</taxon>
        <taxon>Sphingomonadales</taxon>
        <taxon>Sphingomonadaceae</taxon>
        <taxon>Novosphingobium</taxon>
    </lineage>
</organism>
<dbReference type="PRINTS" id="PR00111">
    <property type="entry name" value="ABHYDROLASE"/>
</dbReference>
<evidence type="ECO:0000259" key="1">
    <source>
        <dbReference type="Pfam" id="PF00561"/>
    </source>
</evidence>
<reference evidence="2 3" key="1">
    <citation type="submission" date="2020-08" db="EMBL/GenBank/DDBJ databases">
        <title>The genome sequence of type strain Novosphingobium flavum NBRC 111647.</title>
        <authorList>
            <person name="Liu Y."/>
        </authorList>
    </citation>
    <scope>NUCLEOTIDE SEQUENCE [LARGE SCALE GENOMIC DNA]</scope>
    <source>
        <strain evidence="2 3">NBRC 111647</strain>
    </source>
</reference>
<dbReference type="InterPro" id="IPR000073">
    <property type="entry name" value="AB_hydrolase_1"/>
</dbReference>
<dbReference type="RefSeq" id="WP_185662476.1">
    <property type="nucleotide sequence ID" value="NZ_JACLAW010000001.1"/>
</dbReference>
<dbReference type="InterPro" id="IPR029058">
    <property type="entry name" value="AB_hydrolase_fold"/>
</dbReference>
<comment type="caution">
    <text evidence="2">The sequence shown here is derived from an EMBL/GenBank/DDBJ whole genome shotgun (WGS) entry which is preliminary data.</text>
</comment>
<gene>
    <name evidence="2" type="ORF">H7F51_01770</name>
</gene>
<feature type="domain" description="AB hydrolase-1" evidence="1">
    <location>
        <begin position="24"/>
        <end position="248"/>
    </location>
</feature>
<dbReference type="EMBL" id="JACLAW010000001">
    <property type="protein sequence ID" value="MBC2664240.1"/>
    <property type="molecule type" value="Genomic_DNA"/>
</dbReference>